<feature type="transmembrane region" description="Helical" evidence="1">
    <location>
        <begin position="66"/>
        <end position="88"/>
    </location>
</feature>
<dbReference type="AlphaFoldDB" id="A0AAJ5SJJ4"/>
<dbReference type="GeneID" id="87015921"/>
<organism evidence="2 3">
    <name type="scientific">Microbacterium maritypicum</name>
    <name type="common">Microbacterium liquefaciens</name>
    <dbReference type="NCBI Taxonomy" id="33918"/>
    <lineage>
        <taxon>Bacteria</taxon>
        <taxon>Bacillati</taxon>
        <taxon>Actinomycetota</taxon>
        <taxon>Actinomycetes</taxon>
        <taxon>Micrococcales</taxon>
        <taxon>Microbacteriaceae</taxon>
        <taxon>Microbacterium</taxon>
    </lineage>
</organism>
<keyword evidence="1" id="KW-1133">Transmembrane helix</keyword>
<dbReference type="Proteomes" id="UP001214756">
    <property type="component" value="Chromosome"/>
</dbReference>
<feature type="transmembrane region" description="Helical" evidence="1">
    <location>
        <begin position="6"/>
        <end position="28"/>
    </location>
</feature>
<keyword evidence="1" id="KW-0472">Membrane</keyword>
<sequence>MNVQQRGWAVTGLLLGGASILLGGTVLAVIQGAQIIGMGVQVLLAWLSYVPIFAEPNPRQIPTYDFFWPLLALLGGVAAFFLGWVVIIRGASLAWPTRFDRSQQNAS</sequence>
<dbReference type="RefSeq" id="WP_017830831.1">
    <property type="nucleotide sequence ID" value="NZ_CBDRLE010000001.1"/>
</dbReference>
<proteinExistence type="predicted"/>
<accession>A0AAJ5SJJ4</accession>
<evidence type="ECO:0000256" key="1">
    <source>
        <dbReference type="SAM" id="Phobius"/>
    </source>
</evidence>
<gene>
    <name evidence="2" type="ORF">PWF71_09470</name>
</gene>
<protein>
    <submittedName>
        <fullName evidence="2">Uncharacterized protein</fullName>
    </submittedName>
</protein>
<name>A0AAJ5SJJ4_MICMQ</name>
<keyword evidence="1" id="KW-0812">Transmembrane</keyword>
<reference evidence="2" key="1">
    <citation type="submission" date="2023-02" db="EMBL/GenBank/DDBJ databases">
        <title>Genome sequence of Microbacterium liquefaciens B1075.</title>
        <authorList>
            <person name="Cao J."/>
            <person name="Li X."/>
        </authorList>
    </citation>
    <scope>NUCLEOTIDE SEQUENCE</scope>
    <source>
        <strain evidence="2">B1075</strain>
    </source>
</reference>
<evidence type="ECO:0000313" key="3">
    <source>
        <dbReference type="Proteomes" id="UP001214756"/>
    </source>
</evidence>
<feature type="transmembrane region" description="Helical" evidence="1">
    <location>
        <begin position="35"/>
        <end position="54"/>
    </location>
</feature>
<evidence type="ECO:0000313" key="2">
    <source>
        <dbReference type="EMBL" id="WEF19532.1"/>
    </source>
</evidence>
<dbReference type="EMBL" id="CP118606">
    <property type="protein sequence ID" value="WEF19532.1"/>
    <property type="molecule type" value="Genomic_DNA"/>
</dbReference>